<sequence length="48" mass="5849">MAPINWLSLFIFFISIFYLFNVKMYFLTSYSSPLKKFSINSVPMTWKW</sequence>
<reference evidence="2" key="1">
    <citation type="journal article" date="2014" name="Mol. Biol. Evol.">
        <title>Bulk de novo mitogenome assembly from pooled total DNA elucidates the phylogeny of weevils (Coleoptera: Curculionoidea).</title>
        <authorList>
            <person name="Gillett C.P."/>
            <person name="Crampton-Platt A."/>
            <person name="Timmermans M.J."/>
            <person name="Jordal B.H."/>
            <person name="Emerson B.C."/>
            <person name="Vogler A.P."/>
        </authorList>
    </citation>
    <scope>NUCLEOTIDE SEQUENCE</scope>
</reference>
<reference evidence="2" key="2">
    <citation type="submission" date="2018-06" db="EMBL/GenBank/DDBJ databases">
        <authorList>
            <person name="James G."/>
        </authorList>
    </citation>
    <scope>NUCLEOTIDE SEQUENCE</scope>
</reference>
<organism evidence="2">
    <name type="scientific">Apoderinae sp. 2 AV-2018</name>
    <dbReference type="NCBI Taxonomy" id="2480750"/>
    <lineage>
        <taxon>Eukaryota</taxon>
        <taxon>Metazoa</taxon>
        <taxon>Ecdysozoa</taxon>
        <taxon>Arthropoda</taxon>
        <taxon>Hexapoda</taxon>
        <taxon>Insecta</taxon>
        <taxon>Pterygota</taxon>
        <taxon>Neoptera</taxon>
        <taxon>Endopterygota</taxon>
        <taxon>Coleoptera</taxon>
        <taxon>Polyphaga</taxon>
        <taxon>Cucujiformia</taxon>
        <taxon>Attelabidae</taxon>
        <taxon>Apoderinae</taxon>
    </lineage>
</organism>
<evidence type="ECO:0000313" key="2">
    <source>
        <dbReference type="EMBL" id="AYN50377.1"/>
    </source>
</evidence>
<proteinExistence type="predicted"/>
<keyword evidence="1" id="KW-0812">Transmembrane</keyword>
<accession>A0A3G2JZA1</accession>
<protein>
    <submittedName>
        <fullName evidence="2">ATP synthase F0 subunit 8</fullName>
    </submittedName>
</protein>
<dbReference type="AlphaFoldDB" id="A0A3G2JZA1"/>
<keyword evidence="1" id="KW-0472">Membrane</keyword>
<keyword evidence="2" id="KW-0496">Mitochondrion</keyword>
<feature type="transmembrane region" description="Helical" evidence="1">
    <location>
        <begin position="6"/>
        <end position="26"/>
    </location>
</feature>
<gene>
    <name evidence="2" type="primary">atp8</name>
</gene>
<dbReference type="EMBL" id="MH473531">
    <property type="protein sequence ID" value="AYN50377.1"/>
    <property type="molecule type" value="Genomic_DNA"/>
</dbReference>
<evidence type="ECO:0000256" key="1">
    <source>
        <dbReference type="SAM" id="Phobius"/>
    </source>
</evidence>
<keyword evidence="1" id="KW-1133">Transmembrane helix</keyword>
<geneLocation type="mitochondrion" evidence="2"/>
<name>A0A3G2JZA1_9CUCU</name>